<accession>A0A136Q8H2</accession>
<dbReference type="EMBL" id="LSZW01000015">
    <property type="protein sequence ID" value="KXK66962.1"/>
    <property type="molecule type" value="Genomic_DNA"/>
</dbReference>
<comment type="caution">
    <text evidence="1">The sequence shown here is derived from an EMBL/GenBank/DDBJ whole genome shotgun (WGS) entry which is preliminary data.</text>
</comment>
<dbReference type="KEGG" id="cmiu:B1H56_12895"/>
<name>A0A136Q8H2_9FIRM</name>
<sequence>MAVHDAAHHSPNNPKCYEGAIYAAEDIVSNTVVMLEVLKDGISNHLQAERKNITNEKGGTK</sequence>
<dbReference type="RefSeq" id="WP_066521177.1">
    <property type="nucleotide sequence ID" value="NZ_CABMOF010000004.1"/>
</dbReference>
<dbReference type="AlphaFoldDB" id="A0A136Q8H2"/>
<keyword evidence="2" id="KW-1185">Reference proteome</keyword>
<proteinExistence type="predicted"/>
<dbReference type="Proteomes" id="UP000070366">
    <property type="component" value="Unassembled WGS sequence"/>
</dbReference>
<dbReference type="KEGG" id="cmiu:B1H56_12705"/>
<gene>
    <name evidence="1" type="ORF">HMPREF3293_00174</name>
</gene>
<organism evidence="1 2">
    <name type="scientific">Christensenella minuta</name>
    <dbReference type="NCBI Taxonomy" id="626937"/>
    <lineage>
        <taxon>Bacteria</taxon>
        <taxon>Bacillati</taxon>
        <taxon>Bacillota</taxon>
        <taxon>Clostridia</taxon>
        <taxon>Christensenellales</taxon>
        <taxon>Christensenellaceae</taxon>
        <taxon>Christensenella</taxon>
    </lineage>
</organism>
<evidence type="ECO:0000313" key="1">
    <source>
        <dbReference type="EMBL" id="KXK66962.1"/>
    </source>
</evidence>
<dbReference type="STRING" id="626937.HMPREF3293_00174"/>
<reference evidence="1 2" key="1">
    <citation type="submission" date="2016-02" db="EMBL/GenBank/DDBJ databases">
        <authorList>
            <person name="Wen L."/>
            <person name="He K."/>
            <person name="Yang H."/>
        </authorList>
    </citation>
    <scope>NUCLEOTIDE SEQUENCE [LARGE SCALE GENOMIC DNA]</scope>
    <source>
        <strain evidence="1 2">DSM 22607</strain>
    </source>
</reference>
<evidence type="ECO:0000313" key="2">
    <source>
        <dbReference type="Proteomes" id="UP000070366"/>
    </source>
</evidence>
<protein>
    <submittedName>
        <fullName evidence="1">Uncharacterized protein</fullName>
    </submittedName>
</protein>